<dbReference type="Proteomes" id="UP001151760">
    <property type="component" value="Unassembled WGS sequence"/>
</dbReference>
<protein>
    <submittedName>
        <fullName evidence="2">Uncharacterized protein</fullName>
    </submittedName>
</protein>
<accession>A0ABQ5IWZ0</accession>
<gene>
    <name evidence="2" type="ORF">Tco_1114315</name>
</gene>
<name>A0ABQ5IWZ0_9ASTR</name>
<keyword evidence="3" id="KW-1185">Reference proteome</keyword>
<dbReference type="EMBL" id="BQNB010021203">
    <property type="protein sequence ID" value="GJU03977.1"/>
    <property type="molecule type" value="Genomic_DNA"/>
</dbReference>
<feature type="compositionally biased region" description="Basic and acidic residues" evidence="1">
    <location>
        <begin position="31"/>
        <end position="67"/>
    </location>
</feature>
<proteinExistence type="predicted"/>
<sequence length="213" mass="23930">MRLKKKDDDGDADDEDEDDDHISDIQDTNDEDAKTESDTNKFGNEEGEMHMEDDAQKETAKEDKGDEGLQATIKPVTLKEMPVNPLKSSGQSINSMMDVLVPQDTPCLQSPSVLIVLVSLRVTQLEKDVSELKKIDHSAKALASIKHTTDLIQKHLVKLAPETNKIQTPTIDLEQESEKCASEIRKIKKERAEKQKMLKYTIKSTDKADLRVD</sequence>
<organism evidence="2 3">
    <name type="scientific">Tanacetum coccineum</name>
    <dbReference type="NCBI Taxonomy" id="301880"/>
    <lineage>
        <taxon>Eukaryota</taxon>
        <taxon>Viridiplantae</taxon>
        <taxon>Streptophyta</taxon>
        <taxon>Embryophyta</taxon>
        <taxon>Tracheophyta</taxon>
        <taxon>Spermatophyta</taxon>
        <taxon>Magnoliopsida</taxon>
        <taxon>eudicotyledons</taxon>
        <taxon>Gunneridae</taxon>
        <taxon>Pentapetalae</taxon>
        <taxon>asterids</taxon>
        <taxon>campanulids</taxon>
        <taxon>Asterales</taxon>
        <taxon>Asteraceae</taxon>
        <taxon>Asteroideae</taxon>
        <taxon>Anthemideae</taxon>
        <taxon>Anthemidinae</taxon>
        <taxon>Tanacetum</taxon>
    </lineage>
</organism>
<feature type="region of interest" description="Disordered" evidence="1">
    <location>
        <begin position="1"/>
        <end position="69"/>
    </location>
</feature>
<evidence type="ECO:0000313" key="3">
    <source>
        <dbReference type="Proteomes" id="UP001151760"/>
    </source>
</evidence>
<feature type="compositionally biased region" description="Acidic residues" evidence="1">
    <location>
        <begin position="9"/>
        <end position="21"/>
    </location>
</feature>
<comment type="caution">
    <text evidence="2">The sequence shown here is derived from an EMBL/GenBank/DDBJ whole genome shotgun (WGS) entry which is preliminary data.</text>
</comment>
<evidence type="ECO:0000256" key="1">
    <source>
        <dbReference type="SAM" id="MobiDB-lite"/>
    </source>
</evidence>
<reference evidence="2" key="2">
    <citation type="submission" date="2022-01" db="EMBL/GenBank/DDBJ databases">
        <authorList>
            <person name="Yamashiro T."/>
            <person name="Shiraishi A."/>
            <person name="Satake H."/>
            <person name="Nakayama K."/>
        </authorList>
    </citation>
    <scope>NUCLEOTIDE SEQUENCE</scope>
</reference>
<reference evidence="2" key="1">
    <citation type="journal article" date="2022" name="Int. J. Mol. Sci.">
        <title>Draft Genome of Tanacetum Coccineum: Genomic Comparison of Closely Related Tanacetum-Family Plants.</title>
        <authorList>
            <person name="Yamashiro T."/>
            <person name="Shiraishi A."/>
            <person name="Nakayama K."/>
            <person name="Satake H."/>
        </authorList>
    </citation>
    <scope>NUCLEOTIDE SEQUENCE</scope>
</reference>
<evidence type="ECO:0000313" key="2">
    <source>
        <dbReference type="EMBL" id="GJU03977.1"/>
    </source>
</evidence>